<dbReference type="Proteomes" id="UP001383392">
    <property type="component" value="Unassembled WGS sequence"/>
</dbReference>
<evidence type="ECO:0000313" key="16">
    <source>
        <dbReference type="Proteomes" id="UP001383392"/>
    </source>
</evidence>
<dbReference type="InterPro" id="IPR039430">
    <property type="entry name" value="Thymidylate_kin-like_dom"/>
</dbReference>
<dbReference type="EC" id="2.7.4.9" evidence="2 11"/>
<comment type="function">
    <text evidence="10 11">Phosphorylation of dTMP to form dTDP in both de novo and salvage pathways of dTTP synthesis.</text>
</comment>
<evidence type="ECO:0000313" key="13">
    <source>
        <dbReference type="EMBL" id="MEK0308957.1"/>
    </source>
</evidence>
<keyword evidence="7 11" id="KW-0418">Kinase</keyword>
<dbReference type="FunFam" id="3.40.50.300:FF:000225">
    <property type="entry name" value="Thymidylate kinase"/>
    <property type="match status" value="1"/>
</dbReference>
<organism evidence="14 15">
    <name type="scientific">Candidatus Phytoplasma citri</name>
    <dbReference type="NCBI Taxonomy" id="180978"/>
    <lineage>
        <taxon>Bacteria</taxon>
        <taxon>Bacillati</taxon>
        <taxon>Mycoplasmatota</taxon>
        <taxon>Mollicutes</taxon>
        <taxon>Acholeplasmatales</taxon>
        <taxon>Acholeplasmataceae</taxon>
        <taxon>Candidatus Phytoplasma</taxon>
        <taxon>16SrII (Peanut WB group)</taxon>
    </lineage>
</organism>
<gene>
    <name evidence="11 13" type="primary">tmk</name>
    <name evidence="14" type="ORF">B2G44_00575</name>
    <name evidence="13" type="ORF">OC712_00425</name>
</gene>
<dbReference type="GO" id="GO:0006233">
    <property type="term" value="P:dTDP biosynthetic process"/>
    <property type="evidence" value="ECO:0007669"/>
    <property type="project" value="InterPro"/>
</dbReference>
<keyword evidence="16" id="KW-1185">Reference proteome</keyword>
<dbReference type="CDD" id="cd01672">
    <property type="entry name" value="TMPK"/>
    <property type="match status" value="1"/>
</dbReference>
<dbReference type="SUPFAM" id="SSF52540">
    <property type="entry name" value="P-loop containing nucleoside triphosphate hydrolases"/>
    <property type="match status" value="1"/>
</dbReference>
<evidence type="ECO:0000259" key="12">
    <source>
        <dbReference type="Pfam" id="PF02223"/>
    </source>
</evidence>
<keyword evidence="8 11" id="KW-0067">ATP-binding</keyword>
<keyword evidence="4 11" id="KW-0808">Transferase</keyword>
<dbReference type="GO" id="GO:0005524">
    <property type="term" value="F:ATP binding"/>
    <property type="evidence" value="ECO:0007669"/>
    <property type="project" value="UniProtKB-UniRule"/>
</dbReference>
<keyword evidence="5 11" id="KW-0545">Nucleotide biosynthesis</keyword>
<evidence type="ECO:0000256" key="1">
    <source>
        <dbReference type="ARBA" id="ARBA00009776"/>
    </source>
</evidence>
<dbReference type="PANTHER" id="PTHR10344:SF4">
    <property type="entry name" value="UMP-CMP KINASE 2, MITOCHONDRIAL"/>
    <property type="match status" value="1"/>
</dbReference>
<dbReference type="GO" id="GO:0004798">
    <property type="term" value="F:dTMP kinase activity"/>
    <property type="evidence" value="ECO:0007669"/>
    <property type="project" value="UniProtKB-UniRule"/>
</dbReference>
<comment type="caution">
    <text evidence="14">The sequence shown here is derived from an EMBL/GenBank/DDBJ whole genome shotgun (WGS) entry which is preliminary data.</text>
</comment>
<dbReference type="STRING" id="180978.B2G44_00575"/>
<evidence type="ECO:0000313" key="15">
    <source>
        <dbReference type="Proteomes" id="UP000189722"/>
    </source>
</evidence>
<evidence type="ECO:0000256" key="3">
    <source>
        <dbReference type="ARBA" id="ARBA00017144"/>
    </source>
</evidence>
<comment type="catalytic activity">
    <reaction evidence="9 11">
        <text>dTMP + ATP = dTDP + ADP</text>
        <dbReference type="Rhea" id="RHEA:13517"/>
        <dbReference type="ChEBI" id="CHEBI:30616"/>
        <dbReference type="ChEBI" id="CHEBI:58369"/>
        <dbReference type="ChEBI" id="CHEBI:63528"/>
        <dbReference type="ChEBI" id="CHEBI:456216"/>
        <dbReference type="EC" id="2.7.4.9"/>
    </reaction>
</comment>
<proteinExistence type="inferred from homology"/>
<evidence type="ECO:0000256" key="10">
    <source>
        <dbReference type="ARBA" id="ARBA00057735"/>
    </source>
</evidence>
<evidence type="ECO:0000256" key="4">
    <source>
        <dbReference type="ARBA" id="ARBA00022679"/>
    </source>
</evidence>
<dbReference type="Gene3D" id="3.40.50.300">
    <property type="entry name" value="P-loop containing nucleotide triphosphate hydrolases"/>
    <property type="match status" value="1"/>
</dbReference>
<dbReference type="OrthoDB" id="9774907at2"/>
<dbReference type="InterPro" id="IPR018094">
    <property type="entry name" value="Thymidylate_kinase"/>
</dbReference>
<evidence type="ECO:0000256" key="11">
    <source>
        <dbReference type="HAMAP-Rule" id="MF_00165"/>
    </source>
</evidence>
<dbReference type="EMBL" id="JAOSJG010000002">
    <property type="protein sequence ID" value="MEK0308957.1"/>
    <property type="molecule type" value="Genomic_DNA"/>
</dbReference>
<dbReference type="EMBL" id="MWKN01000015">
    <property type="protein sequence ID" value="OOP59785.1"/>
    <property type="molecule type" value="Genomic_DNA"/>
</dbReference>
<sequence>MFISFEGGDGVGKTTHVFSLFQTIKKRYPVIMTREPGGCNLVKSIKQILINTHNKIDFVTESLLYAADRTEHLQQVIKPALSDNNIVICDRYLDSSFVYQGYLRKLGIKFIRQINYLAYKLLPDITFYLDLEPEIILKRLYDRSKSKLEGFDAQKLSWHQQIRDGYLKLCHLYPKRIFKINTNNLSFEEVHIIILNKLRELFRLNI</sequence>
<dbReference type="GO" id="GO:0006235">
    <property type="term" value="P:dTTP biosynthetic process"/>
    <property type="evidence" value="ECO:0007669"/>
    <property type="project" value="UniProtKB-UniRule"/>
</dbReference>
<reference evidence="14 15" key="1">
    <citation type="submission" date="2017-02" db="EMBL/GenBank/DDBJ databases">
        <title>A draft genome of 'Candidatus Phytoplasma aurantifolia' the agent of the witches-broom disease of lime.</title>
        <authorList>
            <person name="Foissac X."/>
            <person name="Carle P."/>
        </authorList>
    </citation>
    <scope>NUCLEOTIDE SEQUENCE [LARGE SCALE GENOMIC DNA]</scope>
    <source>
        <strain evidence="14 15">WBDL</strain>
    </source>
</reference>
<dbReference type="Pfam" id="PF02223">
    <property type="entry name" value="Thymidylate_kin"/>
    <property type="match status" value="1"/>
</dbReference>
<feature type="domain" description="Thymidylate kinase-like" evidence="12">
    <location>
        <begin position="5"/>
        <end position="191"/>
    </location>
</feature>
<evidence type="ECO:0000256" key="8">
    <source>
        <dbReference type="ARBA" id="ARBA00022840"/>
    </source>
</evidence>
<dbReference type="GO" id="GO:0005829">
    <property type="term" value="C:cytosol"/>
    <property type="evidence" value="ECO:0007669"/>
    <property type="project" value="TreeGrafter"/>
</dbReference>
<feature type="binding site" evidence="11">
    <location>
        <begin position="7"/>
        <end position="14"/>
    </location>
    <ligand>
        <name>ATP</name>
        <dbReference type="ChEBI" id="CHEBI:30616"/>
    </ligand>
</feature>
<evidence type="ECO:0000256" key="7">
    <source>
        <dbReference type="ARBA" id="ARBA00022777"/>
    </source>
</evidence>
<keyword evidence="6 11" id="KW-0547">Nucleotide-binding</keyword>
<dbReference type="GO" id="GO:0006227">
    <property type="term" value="P:dUDP biosynthetic process"/>
    <property type="evidence" value="ECO:0007669"/>
    <property type="project" value="TreeGrafter"/>
</dbReference>
<comment type="similarity">
    <text evidence="1 11">Belongs to the thymidylate kinase family.</text>
</comment>
<name>A0A1S9M3C1_9MOLU</name>
<dbReference type="Proteomes" id="UP000189722">
    <property type="component" value="Unassembled WGS sequence"/>
</dbReference>
<evidence type="ECO:0000256" key="9">
    <source>
        <dbReference type="ARBA" id="ARBA00048743"/>
    </source>
</evidence>
<accession>A0A1S9M3C1</accession>
<dbReference type="PROSITE" id="PS01331">
    <property type="entry name" value="THYMIDYLATE_KINASE"/>
    <property type="match status" value="1"/>
</dbReference>
<dbReference type="HAMAP" id="MF_00165">
    <property type="entry name" value="Thymidylate_kinase"/>
    <property type="match status" value="1"/>
</dbReference>
<evidence type="ECO:0000256" key="5">
    <source>
        <dbReference type="ARBA" id="ARBA00022727"/>
    </source>
</evidence>
<evidence type="ECO:0000256" key="6">
    <source>
        <dbReference type="ARBA" id="ARBA00022741"/>
    </source>
</evidence>
<dbReference type="InterPro" id="IPR018095">
    <property type="entry name" value="Thymidylate_kin_CS"/>
</dbReference>
<dbReference type="NCBIfam" id="TIGR00041">
    <property type="entry name" value="DTMP_kinase"/>
    <property type="match status" value="1"/>
</dbReference>
<dbReference type="RefSeq" id="WP_078122924.1">
    <property type="nucleotide sequence ID" value="NZ_JAOSJG010000002.1"/>
</dbReference>
<dbReference type="InterPro" id="IPR027417">
    <property type="entry name" value="P-loop_NTPase"/>
</dbReference>
<protein>
    <recommendedName>
        <fullName evidence="3 11">Thymidylate kinase</fullName>
        <ecNumber evidence="2 11">2.7.4.9</ecNumber>
    </recommendedName>
    <alternativeName>
        <fullName evidence="11">dTMP kinase</fullName>
    </alternativeName>
</protein>
<dbReference type="PANTHER" id="PTHR10344">
    <property type="entry name" value="THYMIDYLATE KINASE"/>
    <property type="match status" value="1"/>
</dbReference>
<evidence type="ECO:0000313" key="14">
    <source>
        <dbReference type="EMBL" id="OOP59785.1"/>
    </source>
</evidence>
<reference evidence="13 16" key="2">
    <citation type="journal article" date="2023" name="Int. J. Syst. Evol. Microbiol.">
        <title>The observation of taxonomic boundaries for the 16SrII and 16SrXXV phytoplasmas using genome-based delimitation.</title>
        <authorList>
            <person name="Rodrigues Jardim B."/>
            <person name="Tran-Nguyen L.T.T."/>
            <person name="Gambley C."/>
            <person name="Al-Sadi A.M."/>
            <person name="Al-Subhi A.M."/>
            <person name="Foissac X."/>
            <person name="Salar P."/>
            <person name="Cai H."/>
            <person name="Yang J.Y."/>
            <person name="Davis R."/>
            <person name="Jones L."/>
            <person name="Rodoni B."/>
            <person name="Constable F.E."/>
        </authorList>
    </citation>
    <scope>NUCLEOTIDE SEQUENCE [LARGE SCALE GENOMIC DNA]</scope>
    <source>
        <strain evidence="13">BAWM-OMN-P75</strain>
    </source>
</reference>
<dbReference type="AlphaFoldDB" id="A0A1S9M3C1"/>
<evidence type="ECO:0000256" key="2">
    <source>
        <dbReference type="ARBA" id="ARBA00012980"/>
    </source>
</evidence>